<sequence length="173" mass="18969">MMTNRPAPIRLALWLLLLLIVMAFMHLALTWRRDSLLGAIYEEAGAGDNTMLAVALAHLVSLVWLSVLAGSYLVAATQITRRQGAARFWLAPVSLLLVCCSGLNVLDAVFARGSAPDDLAFAERVTQLTEQRMPDWHPLLHALLRGGVALGTLVVVVLLLLPSSGRYFRLRWG</sequence>
<feature type="transmembrane region" description="Helical" evidence="1">
    <location>
        <begin position="51"/>
        <end position="76"/>
    </location>
</feature>
<keyword evidence="1" id="KW-1133">Transmembrane helix</keyword>
<organism evidence="2 3">
    <name type="scientific">Micromonospora sediminicola</name>
    <dbReference type="NCBI Taxonomy" id="946078"/>
    <lineage>
        <taxon>Bacteria</taxon>
        <taxon>Bacillati</taxon>
        <taxon>Actinomycetota</taxon>
        <taxon>Actinomycetes</taxon>
        <taxon>Micromonosporales</taxon>
        <taxon>Micromonosporaceae</taxon>
        <taxon>Micromonospora</taxon>
    </lineage>
</organism>
<evidence type="ECO:0000313" key="2">
    <source>
        <dbReference type="EMBL" id="SBT65816.1"/>
    </source>
</evidence>
<name>A0A1A9B9R8_9ACTN</name>
<evidence type="ECO:0000256" key="1">
    <source>
        <dbReference type="SAM" id="Phobius"/>
    </source>
</evidence>
<evidence type="ECO:0000313" key="3">
    <source>
        <dbReference type="Proteomes" id="UP000199558"/>
    </source>
</evidence>
<dbReference type="EMBL" id="FLRH01000003">
    <property type="protein sequence ID" value="SBT65816.1"/>
    <property type="molecule type" value="Genomic_DNA"/>
</dbReference>
<feature type="transmembrane region" description="Helical" evidence="1">
    <location>
        <begin position="12"/>
        <end position="31"/>
    </location>
</feature>
<accession>A0A1A9B9R8</accession>
<protein>
    <submittedName>
        <fullName evidence="2">Uncharacterized protein</fullName>
    </submittedName>
</protein>
<feature type="transmembrane region" description="Helical" evidence="1">
    <location>
        <begin position="142"/>
        <end position="161"/>
    </location>
</feature>
<dbReference type="AlphaFoldDB" id="A0A1A9B9R8"/>
<keyword evidence="3" id="KW-1185">Reference proteome</keyword>
<keyword evidence="1" id="KW-0472">Membrane</keyword>
<proteinExistence type="predicted"/>
<gene>
    <name evidence="2" type="ORF">GA0070622_2829</name>
</gene>
<feature type="transmembrane region" description="Helical" evidence="1">
    <location>
        <begin position="88"/>
        <end position="111"/>
    </location>
</feature>
<keyword evidence="1" id="KW-0812">Transmembrane</keyword>
<reference evidence="3" key="1">
    <citation type="submission" date="2016-06" db="EMBL/GenBank/DDBJ databases">
        <authorList>
            <person name="Varghese N."/>
            <person name="Submissions Spin"/>
        </authorList>
    </citation>
    <scope>NUCLEOTIDE SEQUENCE [LARGE SCALE GENOMIC DNA]</scope>
    <source>
        <strain evidence="3">DSM 45794</strain>
    </source>
</reference>
<dbReference type="Proteomes" id="UP000199558">
    <property type="component" value="Unassembled WGS sequence"/>
</dbReference>